<dbReference type="GO" id="GO:0016740">
    <property type="term" value="F:transferase activity"/>
    <property type="evidence" value="ECO:0007669"/>
    <property type="project" value="UniProtKB-KW"/>
</dbReference>
<dbReference type="Gene3D" id="3.40.30.10">
    <property type="entry name" value="Glutaredoxin"/>
    <property type="match status" value="1"/>
</dbReference>
<comment type="similarity">
    <text evidence="1">Belongs to the GST superfamily.</text>
</comment>
<dbReference type="Pfam" id="PF00043">
    <property type="entry name" value="GST_C"/>
    <property type="match status" value="1"/>
</dbReference>
<dbReference type="AlphaFoldDB" id="A0A2T4YZU6"/>
<dbReference type="Pfam" id="PF02798">
    <property type="entry name" value="GST_N"/>
    <property type="match status" value="1"/>
</dbReference>
<dbReference type="InterPro" id="IPR040079">
    <property type="entry name" value="Glutathione_S-Trfase"/>
</dbReference>
<keyword evidence="5" id="KW-1185">Reference proteome</keyword>
<name>A0A2T4YZU6_9HYPH</name>
<evidence type="ECO:0000313" key="5">
    <source>
        <dbReference type="Proteomes" id="UP000241808"/>
    </source>
</evidence>
<feature type="domain" description="GST C-terminal" evidence="3">
    <location>
        <begin position="88"/>
        <end position="213"/>
    </location>
</feature>
<dbReference type="InterPro" id="IPR036282">
    <property type="entry name" value="Glutathione-S-Trfase_C_sf"/>
</dbReference>
<dbReference type="InterPro" id="IPR004046">
    <property type="entry name" value="GST_C"/>
</dbReference>
<evidence type="ECO:0000259" key="3">
    <source>
        <dbReference type="PROSITE" id="PS50405"/>
    </source>
</evidence>
<evidence type="ECO:0000259" key="2">
    <source>
        <dbReference type="PROSITE" id="PS50404"/>
    </source>
</evidence>
<sequence length="213" mass="23162">MTDGSMVLHYAETLMPRKACFVARHLRSPVAFRPIDLGRGEHKGPAFKVLNPNGKVPVLVDGDLVLWESDAIMMHLALAAGSDLWPTAAREAVEAQRWLSWAAHEFNPQAGTLYFEHVIRPHFGLGDVDAAADATARKRTRAGLAVLERHLSGRTMLVGDRLTLADVAVAITFPYAAAAGIPLADYPAVANWNARLEALPFWLDPFPQAAAAH</sequence>
<reference evidence="4 5" key="1">
    <citation type="submission" date="2018-04" db="EMBL/GenBank/DDBJ databases">
        <title>Genomic Encyclopedia of Archaeal and Bacterial Type Strains, Phase II (KMG-II): from individual species to whole genera.</title>
        <authorList>
            <person name="Goeker M."/>
        </authorList>
    </citation>
    <scope>NUCLEOTIDE SEQUENCE [LARGE SCALE GENOMIC DNA]</scope>
    <source>
        <strain evidence="4 5">DSM 25521</strain>
    </source>
</reference>
<gene>
    <name evidence="4" type="ORF">C8P69_108221</name>
</gene>
<comment type="caution">
    <text evidence="4">The sequence shown here is derived from an EMBL/GenBank/DDBJ whole genome shotgun (WGS) entry which is preliminary data.</text>
</comment>
<dbReference type="EMBL" id="PZZL01000008">
    <property type="protein sequence ID" value="PTM52419.1"/>
    <property type="molecule type" value="Genomic_DNA"/>
</dbReference>
<organism evidence="4 5">
    <name type="scientific">Phreatobacter oligotrophus</name>
    <dbReference type="NCBI Taxonomy" id="1122261"/>
    <lineage>
        <taxon>Bacteria</taxon>
        <taxon>Pseudomonadati</taxon>
        <taxon>Pseudomonadota</taxon>
        <taxon>Alphaproteobacteria</taxon>
        <taxon>Hyphomicrobiales</taxon>
        <taxon>Phreatobacteraceae</taxon>
        <taxon>Phreatobacter</taxon>
    </lineage>
</organism>
<dbReference type="SUPFAM" id="SSF47616">
    <property type="entry name" value="GST C-terminal domain-like"/>
    <property type="match status" value="1"/>
</dbReference>
<proteinExistence type="inferred from homology"/>
<dbReference type="PANTHER" id="PTHR44051:SF8">
    <property type="entry name" value="GLUTATHIONE S-TRANSFERASE GSTA"/>
    <property type="match status" value="1"/>
</dbReference>
<dbReference type="InterPro" id="IPR036249">
    <property type="entry name" value="Thioredoxin-like_sf"/>
</dbReference>
<evidence type="ECO:0000256" key="1">
    <source>
        <dbReference type="RuleBase" id="RU003494"/>
    </source>
</evidence>
<feature type="domain" description="GST N-terminal" evidence="2">
    <location>
        <begin position="3"/>
        <end position="84"/>
    </location>
</feature>
<accession>A0A2T4YZU6</accession>
<dbReference type="InterPro" id="IPR010987">
    <property type="entry name" value="Glutathione-S-Trfase_C-like"/>
</dbReference>
<keyword evidence="4" id="KW-0808">Transferase</keyword>
<dbReference type="SFLD" id="SFLDS00019">
    <property type="entry name" value="Glutathione_Transferase_(cytos"/>
    <property type="match status" value="1"/>
</dbReference>
<evidence type="ECO:0000313" key="4">
    <source>
        <dbReference type="EMBL" id="PTM52419.1"/>
    </source>
</evidence>
<protein>
    <submittedName>
        <fullName evidence="4">Glutathione S-transferase</fullName>
    </submittedName>
</protein>
<dbReference type="PROSITE" id="PS50404">
    <property type="entry name" value="GST_NTER"/>
    <property type="match status" value="1"/>
</dbReference>
<dbReference type="SFLD" id="SFLDG00358">
    <property type="entry name" value="Main_(cytGST)"/>
    <property type="match status" value="1"/>
</dbReference>
<dbReference type="Gene3D" id="1.20.1050.10">
    <property type="match status" value="1"/>
</dbReference>
<dbReference type="PROSITE" id="PS50405">
    <property type="entry name" value="GST_CTER"/>
    <property type="match status" value="1"/>
</dbReference>
<dbReference type="RefSeq" id="WP_245902114.1">
    <property type="nucleotide sequence ID" value="NZ_PZZL01000008.1"/>
</dbReference>
<dbReference type="Proteomes" id="UP000241808">
    <property type="component" value="Unassembled WGS sequence"/>
</dbReference>
<dbReference type="SUPFAM" id="SSF52833">
    <property type="entry name" value="Thioredoxin-like"/>
    <property type="match status" value="1"/>
</dbReference>
<dbReference type="InterPro" id="IPR004045">
    <property type="entry name" value="Glutathione_S-Trfase_N"/>
</dbReference>
<dbReference type="PANTHER" id="PTHR44051">
    <property type="entry name" value="GLUTATHIONE S-TRANSFERASE-RELATED"/>
    <property type="match status" value="1"/>
</dbReference>